<dbReference type="CDD" id="cd01948">
    <property type="entry name" value="EAL"/>
    <property type="match status" value="1"/>
</dbReference>
<evidence type="ECO:0000256" key="2">
    <source>
        <dbReference type="SAM" id="Phobius"/>
    </source>
</evidence>
<organism evidence="7 8">
    <name type="scientific">Paenibacillus sabinae T27</name>
    <dbReference type="NCBI Taxonomy" id="1268072"/>
    <lineage>
        <taxon>Bacteria</taxon>
        <taxon>Bacillati</taxon>
        <taxon>Bacillota</taxon>
        <taxon>Bacilli</taxon>
        <taxon>Bacillales</taxon>
        <taxon>Paenibacillaceae</taxon>
        <taxon>Paenibacillus</taxon>
    </lineage>
</organism>
<feature type="domain" description="PAS" evidence="3">
    <location>
        <begin position="410"/>
        <end position="482"/>
    </location>
</feature>
<dbReference type="EMBL" id="CP004078">
    <property type="protein sequence ID" value="AHV99536.1"/>
    <property type="molecule type" value="Genomic_DNA"/>
</dbReference>
<dbReference type="PROSITE" id="PS50112">
    <property type="entry name" value="PAS"/>
    <property type="match status" value="1"/>
</dbReference>
<evidence type="ECO:0000259" key="4">
    <source>
        <dbReference type="PROSITE" id="PS50113"/>
    </source>
</evidence>
<dbReference type="SMART" id="SM00091">
    <property type="entry name" value="PAS"/>
    <property type="match status" value="1"/>
</dbReference>
<evidence type="ECO:0000259" key="3">
    <source>
        <dbReference type="PROSITE" id="PS50112"/>
    </source>
</evidence>
<dbReference type="SUPFAM" id="SSF55785">
    <property type="entry name" value="PYP-like sensor domain (PAS domain)"/>
    <property type="match status" value="1"/>
</dbReference>
<dbReference type="Pfam" id="PF00990">
    <property type="entry name" value="GGDEF"/>
    <property type="match status" value="1"/>
</dbReference>
<keyword evidence="2" id="KW-1133">Transmembrane helix</keyword>
<dbReference type="Proteomes" id="UP000019772">
    <property type="component" value="Chromosome"/>
</dbReference>
<dbReference type="CDD" id="cd01949">
    <property type="entry name" value="GGDEF"/>
    <property type="match status" value="1"/>
</dbReference>
<dbReference type="HOGENOM" id="CLU_000445_49_1_9"/>
<dbReference type="InterPro" id="IPR052155">
    <property type="entry name" value="Biofilm_reg_signaling"/>
</dbReference>
<dbReference type="Gene3D" id="3.40.50.2300">
    <property type="match status" value="2"/>
</dbReference>
<dbReference type="SUPFAM" id="SSF141868">
    <property type="entry name" value="EAL domain-like"/>
    <property type="match status" value="1"/>
</dbReference>
<dbReference type="Pfam" id="PF08447">
    <property type="entry name" value="PAS_3"/>
    <property type="match status" value="1"/>
</dbReference>
<dbReference type="PROSITE" id="PS50883">
    <property type="entry name" value="EAL"/>
    <property type="match status" value="1"/>
</dbReference>
<dbReference type="SMART" id="SM00052">
    <property type="entry name" value="EAL"/>
    <property type="match status" value="1"/>
</dbReference>
<dbReference type="InterPro" id="IPR001610">
    <property type="entry name" value="PAC"/>
</dbReference>
<dbReference type="PANTHER" id="PTHR44757:SF2">
    <property type="entry name" value="BIOFILM ARCHITECTURE MAINTENANCE PROTEIN MBAA"/>
    <property type="match status" value="1"/>
</dbReference>
<evidence type="ECO:0000256" key="1">
    <source>
        <dbReference type="SAM" id="Coils"/>
    </source>
</evidence>
<keyword evidence="2" id="KW-0472">Membrane</keyword>
<keyword evidence="1" id="KW-0175">Coiled coil</keyword>
<dbReference type="eggNOG" id="COG5001">
    <property type="taxonomic scope" value="Bacteria"/>
</dbReference>
<proteinExistence type="predicted"/>
<feature type="coiled-coil region" evidence="1">
    <location>
        <begin position="533"/>
        <end position="567"/>
    </location>
</feature>
<dbReference type="KEGG" id="psab:PSAB_23245"/>
<dbReference type="InterPro" id="IPR000700">
    <property type="entry name" value="PAS-assoc_C"/>
</dbReference>
<dbReference type="Gene3D" id="3.30.450.20">
    <property type="entry name" value="PAS domain"/>
    <property type="match status" value="1"/>
</dbReference>
<gene>
    <name evidence="7" type="ORF">PSAB_23245</name>
</gene>
<dbReference type="Gene3D" id="3.20.20.450">
    <property type="entry name" value="EAL domain"/>
    <property type="match status" value="1"/>
</dbReference>
<keyword evidence="2" id="KW-0812">Transmembrane</keyword>
<dbReference type="NCBIfam" id="TIGR00254">
    <property type="entry name" value="GGDEF"/>
    <property type="match status" value="1"/>
</dbReference>
<reference evidence="7 8" key="1">
    <citation type="journal article" date="2014" name="PLoS Genet.">
        <title>Comparative Genomic Analysis of N2-Fixing and Non-N2-Fixing Paenibacillus spp.: Organization, Evolution and Expression of the Nitrogen Fixation Genes.</title>
        <authorList>
            <person name="Xie J.B."/>
            <person name="Du Z."/>
            <person name="Bai L."/>
            <person name="Tian C."/>
            <person name="Zhang Y."/>
            <person name="Xie J.Y."/>
            <person name="Wang T."/>
            <person name="Liu X."/>
            <person name="Chen X."/>
            <person name="Cheng Q."/>
            <person name="Chen S."/>
            <person name="Li J."/>
        </authorList>
    </citation>
    <scope>NUCLEOTIDE SEQUENCE [LARGE SCALE GENOMIC DNA]</scope>
    <source>
        <strain evidence="7 8">T27</strain>
    </source>
</reference>
<dbReference type="SMART" id="SM00086">
    <property type="entry name" value="PAC"/>
    <property type="match status" value="1"/>
</dbReference>
<dbReference type="PROSITE" id="PS50113">
    <property type="entry name" value="PAC"/>
    <property type="match status" value="1"/>
</dbReference>
<evidence type="ECO:0000313" key="8">
    <source>
        <dbReference type="Proteomes" id="UP000019772"/>
    </source>
</evidence>
<evidence type="ECO:0000313" key="7">
    <source>
        <dbReference type="EMBL" id="AHV99536.1"/>
    </source>
</evidence>
<dbReference type="Gene3D" id="3.30.70.270">
    <property type="match status" value="1"/>
</dbReference>
<keyword evidence="8" id="KW-1185">Reference proteome</keyword>
<dbReference type="Pfam" id="PF04392">
    <property type="entry name" value="ABC_sub_bind"/>
    <property type="match status" value="1"/>
</dbReference>
<dbReference type="PATRIC" id="fig|1268072.3.peg.4795"/>
<evidence type="ECO:0000259" key="5">
    <source>
        <dbReference type="PROSITE" id="PS50883"/>
    </source>
</evidence>
<dbReference type="InterPro" id="IPR000160">
    <property type="entry name" value="GGDEF_dom"/>
</dbReference>
<feature type="domain" description="GGDEF" evidence="6">
    <location>
        <begin position="610"/>
        <end position="743"/>
    </location>
</feature>
<dbReference type="CDD" id="cd00130">
    <property type="entry name" value="PAS"/>
    <property type="match status" value="1"/>
</dbReference>
<dbReference type="NCBIfam" id="TIGR00229">
    <property type="entry name" value="sensory_box"/>
    <property type="match status" value="1"/>
</dbReference>
<feature type="domain" description="EAL" evidence="5">
    <location>
        <begin position="752"/>
        <end position="1006"/>
    </location>
</feature>
<feature type="transmembrane region" description="Helical" evidence="2">
    <location>
        <begin position="416"/>
        <end position="437"/>
    </location>
</feature>
<accession>X4ZJA4</accession>
<feature type="domain" description="PAC" evidence="4">
    <location>
        <begin position="486"/>
        <end position="538"/>
    </location>
</feature>
<dbReference type="InterPro" id="IPR007487">
    <property type="entry name" value="ABC_transpt-TYRBP-like"/>
</dbReference>
<dbReference type="PROSITE" id="PS50887">
    <property type="entry name" value="GGDEF"/>
    <property type="match status" value="1"/>
</dbReference>
<dbReference type="Pfam" id="PF00563">
    <property type="entry name" value="EAL"/>
    <property type="match status" value="1"/>
</dbReference>
<evidence type="ECO:0000259" key="6">
    <source>
        <dbReference type="PROSITE" id="PS50887"/>
    </source>
</evidence>
<dbReference type="AlphaFoldDB" id="X4ZJA4"/>
<dbReference type="InterPro" id="IPR035919">
    <property type="entry name" value="EAL_sf"/>
</dbReference>
<dbReference type="STRING" id="1268072.PSAB_23245"/>
<feature type="transmembrane region" description="Helical" evidence="2">
    <location>
        <begin position="375"/>
        <end position="395"/>
    </location>
</feature>
<dbReference type="SMART" id="SM00267">
    <property type="entry name" value="GGDEF"/>
    <property type="match status" value="1"/>
</dbReference>
<name>X4ZJA4_9BACL</name>
<dbReference type="InterPro" id="IPR043128">
    <property type="entry name" value="Rev_trsase/Diguanyl_cyclase"/>
</dbReference>
<dbReference type="InterPro" id="IPR029787">
    <property type="entry name" value="Nucleotide_cyclase"/>
</dbReference>
<dbReference type="InterPro" id="IPR000014">
    <property type="entry name" value="PAS"/>
</dbReference>
<dbReference type="InterPro" id="IPR035965">
    <property type="entry name" value="PAS-like_dom_sf"/>
</dbReference>
<dbReference type="PANTHER" id="PTHR44757">
    <property type="entry name" value="DIGUANYLATE CYCLASE DGCP"/>
    <property type="match status" value="1"/>
</dbReference>
<protein>
    <submittedName>
        <fullName evidence="7">PAS domain S-box/diguanylate cyclase (GGDEF) domain-containing protein</fullName>
    </submittedName>
</protein>
<dbReference type="InterPro" id="IPR013655">
    <property type="entry name" value="PAS_fold_3"/>
</dbReference>
<sequence>MSKFTEKFSQLDAGISKRGEDMGSEMAYITKQGVWRLLLLVLFLMGLCPPLAEGAAEAPQQNVLILHSYHKGFSWTDDQNNGIEERLKSSKVPPVIYTEYLDWKRYPNEENLQHFYELIKGKYAKLHIDAIITTDDRAFDFAAKNRKELLSDAPIIFSGINEVGYDQIKNQKNITGVIENIDPSETIKMALYINPSIRNVYLVYDNSESGLSTAQLVIKKLKSMNLDLKLHSMNRMSEEEIKRTASSLSSDSILLATTFYSDVTGKITELDRFSSELSAISTVPLYYMYEYGLNHGAFGGNLLSGKLLGEKAANVALSVLGGENPDTIPVSYAGTSRNAFDYNQLEHFHIKVKDLPPGSEVINKPFSFYETYRSLVLILIAVFSVLIVFIAILLFHAGVVRRIRKQLMESNERFSLAAFGADAVIWDLDMTTMIYYFSDRWYELLGYEIGEIDEHYIGWSNIIHPDDLEQEERQRKDHLSGKTVYYYSEYRIRAKSGEYKWFQARGKVQRNEEGGYVRFAGSMTDITDRKGYESKLQMSYQELESTYEELTALQDELLEQYNKVVENQTLLQASEEKYRVLAFNDELSGLPNRLSLTEELKAFIEKNESGQAALFFMDIDNFKYINDTMGHTFGDLLLKQAGERLLALSAGNSRRYRFGGDEFVILLKDTEQPEQTVFYAEALIQSFKEPFQLGDSTVHVSISVGIAQYPRDGRTAEALLKNADIAMYRAKQAGKGTYMLYGQNMQQYFDERVIIEKHLREAIDNNELSLQYQPKVTLPNGELWGFEALIRWNSPVLGFVSPLSFIGIAEDCRLIIPIGEWVLRKACLFLAGLHRQGLGPYHISVNISVIQLLMDDFAETVLKILRETGLNPRYLELEITESIIMESFEEISIKLEYLKQRGIGIALDDFGTGYSSLSYLKQLPITTLKIDKSFIDGLPGEGSSMPLAGSIVAIGHDMGLIVTAEGVETKEQLEFLRRVNCDKVQGYYISRPIAEGQVQAWTRQYARQMINVEKC</sequence>
<dbReference type="InterPro" id="IPR001633">
    <property type="entry name" value="EAL_dom"/>
</dbReference>
<dbReference type="SUPFAM" id="SSF55073">
    <property type="entry name" value="Nucleotide cyclase"/>
    <property type="match status" value="1"/>
</dbReference>